<organism evidence="1 2">
    <name type="scientific">Leptospira yasudae</name>
    <dbReference type="NCBI Taxonomy" id="2202201"/>
    <lineage>
        <taxon>Bacteria</taxon>
        <taxon>Pseudomonadati</taxon>
        <taxon>Spirochaetota</taxon>
        <taxon>Spirochaetia</taxon>
        <taxon>Leptospirales</taxon>
        <taxon>Leptospiraceae</taxon>
        <taxon>Leptospira</taxon>
    </lineage>
</organism>
<gene>
    <name evidence="1" type="ORF">EHQ83_16965</name>
</gene>
<evidence type="ECO:0000313" key="2">
    <source>
        <dbReference type="Proteomes" id="UP000297613"/>
    </source>
</evidence>
<evidence type="ECO:0000313" key="1">
    <source>
        <dbReference type="EMBL" id="TGL80196.1"/>
    </source>
</evidence>
<comment type="caution">
    <text evidence="1">The sequence shown here is derived from an EMBL/GenBank/DDBJ whole genome shotgun (WGS) entry which is preliminary data.</text>
</comment>
<accession>A0A6N4QWC8</accession>
<sequence>MFESSGIIDILHSGILDSIFKIGLNAQFPSKKFDKRREVSILTFRFAVCKRSEKPEKTEPGTKTRETFSNSISIFSGHF</sequence>
<dbReference type="AlphaFoldDB" id="A0A6N4QWC8"/>
<name>A0A6N4QWC8_9LEPT</name>
<dbReference type="RefSeq" id="WP_135571575.1">
    <property type="nucleotide sequence ID" value="NZ_RQGK01000023.1"/>
</dbReference>
<dbReference type="EMBL" id="RQGM01000069">
    <property type="protein sequence ID" value="TGL80196.1"/>
    <property type="molecule type" value="Genomic_DNA"/>
</dbReference>
<proteinExistence type="predicted"/>
<dbReference type="Proteomes" id="UP000297613">
    <property type="component" value="Unassembled WGS sequence"/>
</dbReference>
<protein>
    <submittedName>
        <fullName evidence="1">Uncharacterized protein</fullName>
    </submittedName>
</protein>
<reference evidence="1 2" key="1">
    <citation type="journal article" date="2019" name="PLoS Negl. Trop. Dis.">
        <title>Revisiting the worldwide diversity of Leptospira species in the environment.</title>
        <authorList>
            <person name="Vincent A.T."/>
            <person name="Schiettekatte O."/>
            <person name="Bourhy P."/>
            <person name="Veyrier F.J."/>
            <person name="Picardeau M."/>
        </authorList>
    </citation>
    <scope>NUCLEOTIDE SEQUENCE [LARGE SCALE GENOMIC DNA]</scope>
    <source>
        <strain evidence="1 2">201702445</strain>
    </source>
</reference>